<dbReference type="GO" id="GO:0046872">
    <property type="term" value="F:metal ion binding"/>
    <property type="evidence" value="ECO:0007669"/>
    <property type="project" value="UniProtKB-KW"/>
</dbReference>
<keyword evidence="4" id="KW-0004">4Fe-4S</keyword>
<comment type="caution">
    <text evidence="15">The sequence shown here is derived from an EMBL/GenBank/DDBJ whole genome shotgun (WGS) entry which is preliminary data.</text>
</comment>
<dbReference type="EC" id="1.7.7.1" evidence="10"/>
<dbReference type="PANTHER" id="PTHR32439">
    <property type="entry name" value="FERREDOXIN--NITRITE REDUCTASE, CHLOROPLASTIC"/>
    <property type="match status" value="1"/>
</dbReference>
<dbReference type="Pfam" id="PF03460">
    <property type="entry name" value="NIR_SIR_ferr"/>
    <property type="match status" value="2"/>
</dbReference>
<dbReference type="Proteomes" id="UP000239649">
    <property type="component" value="Unassembled WGS sequence"/>
</dbReference>
<evidence type="ECO:0000256" key="2">
    <source>
        <dbReference type="ARBA" id="ARBA00005096"/>
    </source>
</evidence>
<dbReference type="PRINTS" id="PR00397">
    <property type="entry name" value="SIROHAEM"/>
</dbReference>
<evidence type="ECO:0000256" key="1">
    <source>
        <dbReference type="ARBA" id="ARBA00001929"/>
    </source>
</evidence>
<accession>A0A2P6VC55</accession>
<organism evidence="15 16">
    <name type="scientific">Micractinium conductrix</name>
    <dbReference type="NCBI Taxonomy" id="554055"/>
    <lineage>
        <taxon>Eukaryota</taxon>
        <taxon>Viridiplantae</taxon>
        <taxon>Chlorophyta</taxon>
        <taxon>core chlorophytes</taxon>
        <taxon>Trebouxiophyceae</taxon>
        <taxon>Chlorellales</taxon>
        <taxon>Chlorellaceae</taxon>
        <taxon>Chlorella clade</taxon>
        <taxon>Micractinium</taxon>
    </lineage>
</organism>
<sequence>MHSAVVTAPAAAPARPACRVAARARRSVAPPPGRGSVARAAVDAPGAEVPPLSDEVAAILAEQGIDFERSGLKYLPNEARLRALDRKSAKFEKTKNEKCGSHMWQDVAELAALIREGKTSWADLDLDEVDVRLKWAGLFHRRKRTPGRFMMRLKVPNGEMTSEQLRFLGDCIAPYGADGCADITTRANIQLRGVTLEDADHIIAGLQERGLTSFMSGMDNVRNITGSPIAGIDPHELVDTRALCHELNAAITSNGAGNAALTNLPRKINIGISSSRDDYAHCHINDVGLKAVRDPASGEVGFNVELGGYFSIKRNVMSISGDTFLTQEQVVPYCIALLEVFRDHGARDDRQKARLMWLVEAMGVDPFRAAIEQRMGQTLRREVHLAYDDEWVRRDVLGVHAQKQEGLFWAGANVPAGRMLAADFHALADAANKYGDGSVRFTVEENVVIPNVPEAKLAEMQAEPIFQRFPIHAGPLLRGLVSCTGSQFCPLALIETKNRALEVVRELEAQLDIPATVRIHVTGCPNSCGQAQVGDIGLMGAPAKLDGKAVEGVKIFLGGKIGENPDLAKEFQKGVPADPAILVPRLRDLLISEFGAVPKGAAAPAGAQQQQQPAGAGA</sequence>
<comment type="catalytic activity">
    <reaction evidence="12">
        <text>6 oxidized [2Fe-2S]-[ferredoxin] + NH4(+) + 2 H2O = nitrite + 6 reduced [2Fe-2S]-[ferredoxin] + 8 H(+)</text>
        <dbReference type="Rhea" id="RHEA:18041"/>
        <dbReference type="Rhea" id="RHEA-COMP:10000"/>
        <dbReference type="Rhea" id="RHEA-COMP:10001"/>
        <dbReference type="ChEBI" id="CHEBI:15377"/>
        <dbReference type="ChEBI" id="CHEBI:15378"/>
        <dbReference type="ChEBI" id="CHEBI:16301"/>
        <dbReference type="ChEBI" id="CHEBI:28938"/>
        <dbReference type="ChEBI" id="CHEBI:33737"/>
        <dbReference type="ChEBI" id="CHEBI:33738"/>
        <dbReference type="EC" id="1.7.7.1"/>
    </reaction>
</comment>
<dbReference type="PANTHER" id="PTHR32439:SF0">
    <property type="entry name" value="FERREDOXIN--NITRITE REDUCTASE, CHLOROPLASTIC"/>
    <property type="match status" value="1"/>
</dbReference>
<evidence type="ECO:0000256" key="5">
    <source>
        <dbReference type="ARBA" id="ARBA00022617"/>
    </source>
</evidence>
<dbReference type="STRING" id="554055.A0A2P6VC55"/>
<dbReference type="Pfam" id="PF01077">
    <property type="entry name" value="NIR_SIR"/>
    <property type="match status" value="2"/>
</dbReference>
<evidence type="ECO:0000256" key="9">
    <source>
        <dbReference type="ARBA" id="ARBA00023014"/>
    </source>
</evidence>
<dbReference type="InterPro" id="IPR051329">
    <property type="entry name" value="NIR_SIR_4Fe-4S"/>
</dbReference>
<keyword evidence="9" id="KW-0411">Iron-sulfur</keyword>
<dbReference type="InterPro" id="IPR036136">
    <property type="entry name" value="Nit/Sulf_reduc_fer-like_dom_sf"/>
</dbReference>
<evidence type="ECO:0000256" key="4">
    <source>
        <dbReference type="ARBA" id="ARBA00022485"/>
    </source>
</evidence>
<keyword evidence="16" id="KW-1185">Reference proteome</keyword>
<keyword evidence="5" id="KW-0349">Heme</keyword>
<evidence type="ECO:0000256" key="3">
    <source>
        <dbReference type="ARBA" id="ARBA00010429"/>
    </source>
</evidence>
<evidence type="ECO:0000256" key="7">
    <source>
        <dbReference type="ARBA" id="ARBA00023002"/>
    </source>
</evidence>
<feature type="domain" description="Nitrite/Sulfite reductase ferredoxin-like" evidence="14">
    <location>
        <begin position="400"/>
        <end position="463"/>
    </location>
</feature>
<protein>
    <recommendedName>
        <fullName evidence="11">Ferredoxin--nitrite reductase, chloroplastic</fullName>
        <ecNumber evidence="10">1.7.7.1</ecNumber>
    </recommendedName>
</protein>
<feature type="domain" description="Nitrite/Sulfite reductase ferredoxin-like" evidence="14">
    <location>
        <begin position="142"/>
        <end position="208"/>
    </location>
</feature>
<keyword evidence="8" id="KW-0408">Iron</keyword>
<dbReference type="OrthoDB" id="432685at2759"/>
<comment type="similarity">
    <text evidence="3">Belongs to the nitrite and sulfite reductase 4Fe-4S domain family.</text>
</comment>
<evidence type="ECO:0000256" key="8">
    <source>
        <dbReference type="ARBA" id="ARBA00023004"/>
    </source>
</evidence>
<dbReference type="GO" id="GO:0020037">
    <property type="term" value="F:heme binding"/>
    <property type="evidence" value="ECO:0007669"/>
    <property type="project" value="InterPro"/>
</dbReference>
<dbReference type="Gene3D" id="3.30.413.10">
    <property type="entry name" value="Sulfite Reductase Hemoprotein, domain 1"/>
    <property type="match status" value="2"/>
</dbReference>
<reference evidence="15 16" key="1">
    <citation type="journal article" date="2018" name="Plant J.">
        <title>Genome sequences of Chlorella sorokiniana UTEX 1602 and Micractinium conductrix SAG 241.80: implications to maltose excretion by a green alga.</title>
        <authorList>
            <person name="Arriola M.B."/>
            <person name="Velmurugan N."/>
            <person name="Zhang Y."/>
            <person name="Plunkett M.H."/>
            <person name="Hondzo H."/>
            <person name="Barney B.M."/>
        </authorList>
    </citation>
    <scope>NUCLEOTIDE SEQUENCE [LARGE SCALE GENOMIC DNA]</scope>
    <source>
        <strain evidence="15 16">SAG 241.80</strain>
    </source>
</reference>
<comment type="pathway">
    <text evidence="2">Nitrogen metabolism; nitrate reduction (assimilation).</text>
</comment>
<evidence type="ECO:0000259" key="14">
    <source>
        <dbReference type="Pfam" id="PF03460"/>
    </source>
</evidence>
<evidence type="ECO:0000256" key="6">
    <source>
        <dbReference type="ARBA" id="ARBA00022723"/>
    </source>
</evidence>
<dbReference type="InterPro" id="IPR006067">
    <property type="entry name" value="NO2/SO3_Rdtase_4Fe4S_dom"/>
</dbReference>
<dbReference type="InterPro" id="IPR045854">
    <property type="entry name" value="NO2/SO3_Rdtase_4Fe4S_sf"/>
</dbReference>
<dbReference type="Gene3D" id="3.90.480.20">
    <property type="match status" value="1"/>
</dbReference>
<keyword evidence="7" id="KW-0560">Oxidoreductase</keyword>
<dbReference type="PROSITE" id="PS00365">
    <property type="entry name" value="NIR_SIR"/>
    <property type="match status" value="1"/>
</dbReference>
<dbReference type="InterPro" id="IPR005117">
    <property type="entry name" value="NiRdtase/SiRdtase_haem-b_fer"/>
</dbReference>
<evidence type="ECO:0000256" key="10">
    <source>
        <dbReference type="ARBA" id="ARBA00038893"/>
    </source>
</evidence>
<evidence type="ECO:0000313" key="15">
    <source>
        <dbReference type="EMBL" id="PSC71680.1"/>
    </source>
</evidence>
<name>A0A2P6VC55_9CHLO</name>
<dbReference type="InterPro" id="IPR006066">
    <property type="entry name" value="NO2/SO3_Rdtase_FeS/sirohaem_BS"/>
</dbReference>
<gene>
    <name evidence="15" type="ORF">C2E20_4923</name>
</gene>
<evidence type="ECO:0000256" key="11">
    <source>
        <dbReference type="ARBA" id="ARBA00040459"/>
    </source>
</evidence>
<dbReference type="EMBL" id="LHPF02000013">
    <property type="protein sequence ID" value="PSC71680.1"/>
    <property type="molecule type" value="Genomic_DNA"/>
</dbReference>
<dbReference type="AlphaFoldDB" id="A0A2P6VC55"/>
<proteinExistence type="inferred from homology"/>
<feature type="domain" description="Nitrite/sulphite reductase 4Fe-4S" evidence="13">
    <location>
        <begin position="474"/>
        <end position="578"/>
    </location>
</feature>
<dbReference type="GO" id="GO:0048307">
    <property type="term" value="F:ferredoxin-nitrite reductase activity"/>
    <property type="evidence" value="ECO:0007669"/>
    <property type="project" value="UniProtKB-EC"/>
</dbReference>
<keyword evidence="6" id="KW-0479">Metal-binding</keyword>
<evidence type="ECO:0000256" key="12">
    <source>
        <dbReference type="ARBA" id="ARBA00048538"/>
    </source>
</evidence>
<dbReference type="NCBIfam" id="NF007125">
    <property type="entry name" value="PRK09566.1"/>
    <property type="match status" value="1"/>
</dbReference>
<evidence type="ECO:0000259" key="13">
    <source>
        <dbReference type="Pfam" id="PF01077"/>
    </source>
</evidence>
<dbReference type="GO" id="GO:0051539">
    <property type="term" value="F:4 iron, 4 sulfur cluster binding"/>
    <property type="evidence" value="ECO:0007669"/>
    <property type="project" value="UniProtKB-KW"/>
</dbReference>
<dbReference type="SUPFAM" id="SSF55124">
    <property type="entry name" value="Nitrite/Sulfite reductase N-terminal domain-like"/>
    <property type="match status" value="2"/>
</dbReference>
<comment type="cofactor">
    <cofactor evidence="1">
        <name>siroheme</name>
        <dbReference type="ChEBI" id="CHEBI:60052"/>
    </cofactor>
</comment>
<dbReference type="NCBIfam" id="TIGR02435">
    <property type="entry name" value="CobG"/>
    <property type="match status" value="1"/>
</dbReference>
<dbReference type="InterPro" id="IPR012798">
    <property type="entry name" value="Cbl_synth_CobG-like"/>
</dbReference>
<evidence type="ECO:0000313" key="16">
    <source>
        <dbReference type="Proteomes" id="UP000239649"/>
    </source>
</evidence>
<dbReference type="SUPFAM" id="SSF56014">
    <property type="entry name" value="Nitrite and sulphite reductase 4Fe-4S domain-like"/>
    <property type="match status" value="2"/>
</dbReference>
<feature type="domain" description="Nitrite/sulphite reductase 4Fe-4S" evidence="13">
    <location>
        <begin position="218"/>
        <end position="378"/>
    </location>
</feature>